<dbReference type="Proteomes" id="UP001222932">
    <property type="component" value="Unassembled WGS sequence"/>
</dbReference>
<evidence type="ECO:0000313" key="4">
    <source>
        <dbReference type="Proteomes" id="UP001222932"/>
    </source>
</evidence>
<organism evidence="3 4">
    <name type="scientific">Cutaneotrichosporon spelunceum</name>
    <dbReference type="NCBI Taxonomy" id="1672016"/>
    <lineage>
        <taxon>Eukaryota</taxon>
        <taxon>Fungi</taxon>
        <taxon>Dikarya</taxon>
        <taxon>Basidiomycota</taxon>
        <taxon>Agaricomycotina</taxon>
        <taxon>Tremellomycetes</taxon>
        <taxon>Trichosporonales</taxon>
        <taxon>Trichosporonaceae</taxon>
        <taxon>Cutaneotrichosporon</taxon>
    </lineage>
</organism>
<accession>A0AAD3U034</accession>
<evidence type="ECO:0000256" key="2">
    <source>
        <dbReference type="SAM" id="MobiDB-lite"/>
    </source>
</evidence>
<comment type="caution">
    <text evidence="3">The sequence shown here is derived from an EMBL/GenBank/DDBJ whole genome shotgun (WGS) entry which is preliminary data.</text>
</comment>
<keyword evidence="4" id="KW-1185">Reference proteome</keyword>
<feature type="coiled-coil region" evidence="1">
    <location>
        <begin position="375"/>
        <end position="402"/>
    </location>
</feature>
<feature type="coiled-coil region" evidence="1">
    <location>
        <begin position="57"/>
        <end position="84"/>
    </location>
</feature>
<reference evidence="3" key="2">
    <citation type="submission" date="2023-06" db="EMBL/GenBank/DDBJ databases">
        <authorList>
            <person name="Kobayashi Y."/>
            <person name="Kayamori A."/>
            <person name="Aoki K."/>
            <person name="Shiwa Y."/>
            <person name="Fujita N."/>
            <person name="Sugita T."/>
            <person name="Iwasaki W."/>
            <person name="Tanaka N."/>
            <person name="Takashima M."/>
        </authorList>
    </citation>
    <scope>NUCLEOTIDE SEQUENCE</scope>
    <source>
        <strain evidence="3">HIS016</strain>
    </source>
</reference>
<dbReference type="AlphaFoldDB" id="A0AAD3U034"/>
<feature type="region of interest" description="Disordered" evidence="2">
    <location>
        <begin position="1"/>
        <end position="36"/>
    </location>
</feature>
<sequence length="419" mass="48317">MYDKVVNYGSELKDRARSRVRRGSTASQRPAPPPEFLPQPQTLEDALTHLAELQYTSNQHLRNLALAEERLSRVEIEHDILKAEVDRLLSFKEEAKVLGLQVVGLRKAVLESQKDAAAANDNARHADMAREIDARRNDERIRILEGELADVRDKWRWLKQHCGFRETYSGFVGQALHDYSTWEAFWTKATAANSKGAEEGRGSEEFDTWLRFQEEQEDYVRAALKGELAAHRATWEHEMVDERAAFDAQRCEWDTQKACMVENEARLRTQIADMAYEQIQANAAMEVKIDNLTEYLKTSEAEQKRMHADLDAAKEVEDGLRARLAACPDMRELLVANDTELRLRARLETYKEIIEGYETRLQAIVPELKVEKRKHADYRRVAAGLQRENERLRAEARRSAKESEDEFHDTLEIIESHAA</sequence>
<reference evidence="3" key="1">
    <citation type="journal article" date="2023" name="BMC Genomics">
        <title>Chromosome-level genome assemblies of Cutaneotrichosporon spp. (Trichosporonales, Basidiomycota) reveal imbalanced evolution between nucleotide sequences and chromosome synteny.</title>
        <authorList>
            <person name="Kobayashi Y."/>
            <person name="Kayamori A."/>
            <person name="Aoki K."/>
            <person name="Shiwa Y."/>
            <person name="Matsutani M."/>
            <person name="Fujita N."/>
            <person name="Sugita T."/>
            <person name="Iwasaki W."/>
            <person name="Tanaka N."/>
            <person name="Takashima M."/>
        </authorList>
    </citation>
    <scope>NUCLEOTIDE SEQUENCE</scope>
    <source>
        <strain evidence="3">HIS016</strain>
    </source>
</reference>
<proteinExistence type="predicted"/>
<dbReference type="EMBL" id="BTCM01000009">
    <property type="protein sequence ID" value="GMK60059.1"/>
    <property type="molecule type" value="Genomic_DNA"/>
</dbReference>
<gene>
    <name evidence="3" type="ORF">CspeluHIS016_0902760</name>
</gene>
<evidence type="ECO:0000313" key="3">
    <source>
        <dbReference type="EMBL" id="GMK60059.1"/>
    </source>
</evidence>
<keyword evidence="1" id="KW-0175">Coiled coil</keyword>
<name>A0AAD3U034_9TREE</name>
<protein>
    <submittedName>
        <fullName evidence="3">Uncharacterized protein</fullName>
    </submittedName>
</protein>
<evidence type="ECO:0000256" key="1">
    <source>
        <dbReference type="SAM" id="Coils"/>
    </source>
</evidence>